<evidence type="ECO:0008006" key="3">
    <source>
        <dbReference type="Google" id="ProtNLM"/>
    </source>
</evidence>
<dbReference type="EMBL" id="CP042910">
    <property type="protein sequence ID" value="QEG15151.1"/>
    <property type="molecule type" value="Genomic_DNA"/>
</dbReference>
<protein>
    <recommendedName>
        <fullName evidence="3">PPM-type phosphatase domain-containing protein</fullName>
    </recommendedName>
</protein>
<accession>A0ABX5YHM9</accession>
<name>A0ABX5YHM9_9PLAN</name>
<gene>
    <name evidence="1" type="ORF">GmarT_09890</name>
</gene>
<evidence type="ECO:0000313" key="2">
    <source>
        <dbReference type="Proteomes" id="UP000322887"/>
    </source>
</evidence>
<reference evidence="1 2" key="1">
    <citation type="submission" date="2019-08" db="EMBL/GenBank/DDBJ databases">
        <title>Deep-cultivation of Planctomycetes and their phenomic and genomic characterization uncovers novel biology.</title>
        <authorList>
            <person name="Wiegand S."/>
            <person name="Jogler M."/>
            <person name="Boedeker C."/>
            <person name="Pinto D."/>
            <person name="Vollmers J."/>
            <person name="Rivas-Marin E."/>
            <person name="Kohn T."/>
            <person name="Peeters S.H."/>
            <person name="Heuer A."/>
            <person name="Rast P."/>
            <person name="Oberbeckmann S."/>
            <person name="Bunk B."/>
            <person name="Jeske O."/>
            <person name="Meyerdierks A."/>
            <person name="Storesund J.E."/>
            <person name="Kallscheuer N."/>
            <person name="Luecker S."/>
            <person name="Lage O.M."/>
            <person name="Pohl T."/>
            <person name="Merkel B.J."/>
            <person name="Hornburger P."/>
            <person name="Mueller R.-W."/>
            <person name="Bruemmer F."/>
            <person name="Labrenz M."/>
            <person name="Spormann A.M."/>
            <person name="Op den Camp H."/>
            <person name="Overmann J."/>
            <person name="Amann R."/>
            <person name="Jetten M.S.M."/>
            <person name="Mascher T."/>
            <person name="Medema M.H."/>
            <person name="Devos D.P."/>
            <person name="Kaster A.-K."/>
            <person name="Ovreas L."/>
            <person name="Rohde M."/>
            <person name="Galperin M.Y."/>
            <person name="Jogler C."/>
        </authorList>
    </citation>
    <scope>NUCLEOTIDE SEQUENCE [LARGE SCALE GENOMIC DNA]</scope>
    <source>
        <strain evidence="1 2">DSM 8797</strain>
    </source>
</reference>
<sequence length="138" mass="15238">MSGVWGIGFVYLCEGYLREWRGGSKGIFRTLWRYRLIPGRAIAMSRRCRAEACRWCGDPQSDITNGCGFRQCKTGKNRLVFSEDMEQVACVSVHCKLVTRATHLDAYSDGGQGGVKSKLFSGCSEQWLIGSVVDGVSG</sequence>
<dbReference type="Proteomes" id="UP000322887">
    <property type="component" value="Chromosome"/>
</dbReference>
<evidence type="ECO:0000313" key="1">
    <source>
        <dbReference type="EMBL" id="QEG15151.1"/>
    </source>
</evidence>
<organism evidence="1 2">
    <name type="scientific">Gimesia maris</name>
    <dbReference type="NCBI Taxonomy" id="122"/>
    <lineage>
        <taxon>Bacteria</taxon>
        <taxon>Pseudomonadati</taxon>
        <taxon>Planctomycetota</taxon>
        <taxon>Planctomycetia</taxon>
        <taxon>Planctomycetales</taxon>
        <taxon>Planctomycetaceae</taxon>
        <taxon>Gimesia</taxon>
    </lineage>
</organism>
<proteinExistence type="predicted"/>
<keyword evidence="2" id="KW-1185">Reference proteome</keyword>